<evidence type="ECO:0000313" key="3">
    <source>
        <dbReference type="EMBL" id="ASJ25165.1"/>
    </source>
</evidence>
<evidence type="ECO:0000313" key="4">
    <source>
        <dbReference type="Proteomes" id="UP000197424"/>
    </source>
</evidence>
<accession>A0A248LKU6</accession>
<evidence type="ECO:0000259" key="2">
    <source>
        <dbReference type="Pfam" id="PF09835"/>
    </source>
</evidence>
<dbReference type="PANTHER" id="PTHR40547">
    <property type="entry name" value="SLL0298 PROTEIN"/>
    <property type="match status" value="1"/>
</dbReference>
<keyword evidence="1" id="KW-0812">Transmembrane</keyword>
<dbReference type="AlphaFoldDB" id="A0A248LKU6"/>
<organism evidence="3 4">
    <name type="scientific">Laribacter hongkongensis</name>
    <dbReference type="NCBI Taxonomy" id="168471"/>
    <lineage>
        <taxon>Bacteria</taxon>
        <taxon>Pseudomonadati</taxon>
        <taxon>Pseudomonadota</taxon>
        <taxon>Betaproteobacteria</taxon>
        <taxon>Neisseriales</taxon>
        <taxon>Aquaspirillaceae</taxon>
        <taxon>Laribacter</taxon>
    </lineage>
</organism>
<dbReference type="Proteomes" id="UP000197424">
    <property type="component" value="Chromosome"/>
</dbReference>
<keyword evidence="1" id="KW-1133">Transmembrane helix</keyword>
<sequence>MSRKWFRRVLPSHESIVHNRWLAWMGPALRQPQLWQLHRRNVSRAVAIGLFCGLMPGPTQMLSAGILAWLFRVNLPVALFTTLYTNPFTIVPLYLLALKYGELITGYHGAGMTEPPEPGEAGLVAWAHALGDWAWSLGPSLLVGLVALALTLALAGYVVVEGVWRMHVVHAWRKRKWRHGSDRKPD</sequence>
<name>A0A248LKU6_9NEIS</name>
<dbReference type="Pfam" id="PF09835">
    <property type="entry name" value="DUF2062"/>
    <property type="match status" value="1"/>
</dbReference>
<gene>
    <name evidence="3" type="ORF">LHGZ1_2334</name>
</gene>
<evidence type="ECO:0000256" key="1">
    <source>
        <dbReference type="SAM" id="Phobius"/>
    </source>
</evidence>
<protein>
    <recommendedName>
        <fullName evidence="2">DUF2062 domain-containing protein</fullName>
    </recommendedName>
</protein>
<proteinExistence type="predicted"/>
<dbReference type="GeneID" id="75108453"/>
<dbReference type="InterPro" id="IPR018639">
    <property type="entry name" value="DUF2062"/>
</dbReference>
<dbReference type="PANTHER" id="PTHR40547:SF1">
    <property type="entry name" value="SLL0298 PROTEIN"/>
    <property type="match status" value="1"/>
</dbReference>
<feature type="domain" description="DUF2062" evidence="2">
    <location>
        <begin position="24"/>
        <end position="173"/>
    </location>
</feature>
<dbReference type="RefSeq" id="WP_027823223.1">
    <property type="nucleotide sequence ID" value="NZ_JAJAWW010000027.1"/>
</dbReference>
<feature type="transmembrane region" description="Helical" evidence="1">
    <location>
        <begin position="141"/>
        <end position="164"/>
    </location>
</feature>
<dbReference type="OrthoDB" id="5296274at2"/>
<feature type="transmembrane region" description="Helical" evidence="1">
    <location>
        <begin position="45"/>
        <end position="71"/>
    </location>
</feature>
<dbReference type="EMBL" id="CP022115">
    <property type="protein sequence ID" value="ASJ25165.1"/>
    <property type="molecule type" value="Genomic_DNA"/>
</dbReference>
<keyword evidence="1" id="KW-0472">Membrane</keyword>
<reference evidence="4" key="1">
    <citation type="submission" date="2017-06" db="EMBL/GenBank/DDBJ databases">
        <title>Whole genome sequence of Laribacter hongkongensis LHGZ1.</title>
        <authorList>
            <person name="Chen D."/>
            <person name="Wu H."/>
            <person name="Chen J."/>
        </authorList>
    </citation>
    <scope>NUCLEOTIDE SEQUENCE [LARGE SCALE GENOMIC DNA]</scope>
    <source>
        <strain evidence="4">LHGZ1</strain>
    </source>
</reference>